<dbReference type="PANTHER" id="PTHR13696">
    <property type="entry name" value="P-LOOP CONTAINING NUCLEOSIDE TRIPHOSPHATE HYDROLASE"/>
    <property type="match status" value="1"/>
</dbReference>
<dbReference type="Proteomes" id="UP000285820">
    <property type="component" value="Unassembled WGS sequence"/>
</dbReference>
<dbReference type="AlphaFoldDB" id="A0A3R5WF08"/>
<dbReference type="SUPFAM" id="SSF52540">
    <property type="entry name" value="P-loop containing nucleoside triphosphate hydrolases"/>
    <property type="match status" value="1"/>
</dbReference>
<accession>A0A3R5WF08</accession>
<dbReference type="InterPro" id="IPR050678">
    <property type="entry name" value="DNA_Partitioning_ATPase"/>
</dbReference>
<reference evidence="2 3" key="1">
    <citation type="submission" date="2018-08" db="EMBL/GenBank/DDBJ databases">
        <title>A genome reference for cultivated species of the human gut microbiota.</title>
        <authorList>
            <person name="Zou Y."/>
            <person name="Xue W."/>
            <person name="Luo G."/>
        </authorList>
    </citation>
    <scope>NUCLEOTIDE SEQUENCE [LARGE SCALE GENOMIC DNA]</scope>
    <source>
        <strain evidence="2 3">AF24-4</strain>
    </source>
</reference>
<dbReference type="PANTHER" id="PTHR13696:SF99">
    <property type="entry name" value="COBYRINIC ACID AC-DIAMIDE SYNTHASE"/>
    <property type="match status" value="1"/>
</dbReference>
<protein>
    <submittedName>
        <fullName evidence="2">ParA family protein</fullName>
    </submittedName>
</protein>
<gene>
    <name evidence="2" type="ORF">DWY29_10535</name>
</gene>
<comment type="caution">
    <text evidence="2">The sequence shown here is derived from an EMBL/GenBank/DDBJ whole genome shotgun (WGS) entry which is preliminary data.</text>
</comment>
<dbReference type="RefSeq" id="WP_118126382.1">
    <property type="nucleotide sequence ID" value="NZ_QRUN01000014.1"/>
</dbReference>
<proteinExistence type="predicted"/>
<sequence>MKTVSLINMKGGVGKTTVAVNLADFLVNRESKKVLLVDVDPQFNATQCILQGDKYIEYINNGGYTIVDIFDGSARITNSIVDGPTEHKAVKYADIKPAKSPRGFDYIPGALQLFKLEMSAGSGRENRLRNYLSTLQDDYDYVIIDSPPTPSVWMISALIASDYYLIPVKPDPISMTGIDLLQGIISERAENYGFPCKCCGIVLTMVDLRSTLHIEAERFFDQKSRWNGLLYGKYLLKRTDIARGQLSNQYIRDLPESQVKADFSAIVKEFIRRTEK</sequence>
<dbReference type="InterPro" id="IPR027417">
    <property type="entry name" value="P-loop_NTPase"/>
</dbReference>
<name>A0A3R5WF08_9FIRM</name>
<dbReference type="CDD" id="cd02042">
    <property type="entry name" value="ParAB_family"/>
    <property type="match status" value="1"/>
</dbReference>
<dbReference type="Gene3D" id="3.40.50.300">
    <property type="entry name" value="P-loop containing nucleotide triphosphate hydrolases"/>
    <property type="match status" value="1"/>
</dbReference>
<feature type="domain" description="AAA" evidence="1">
    <location>
        <begin position="1"/>
        <end position="186"/>
    </location>
</feature>
<dbReference type="Pfam" id="PF13614">
    <property type="entry name" value="AAA_31"/>
    <property type="match status" value="1"/>
</dbReference>
<evidence type="ECO:0000259" key="1">
    <source>
        <dbReference type="Pfam" id="PF13614"/>
    </source>
</evidence>
<evidence type="ECO:0000313" key="2">
    <source>
        <dbReference type="EMBL" id="RGR67478.1"/>
    </source>
</evidence>
<organism evidence="2 3">
    <name type="scientific">Roseburia inulinivorans</name>
    <dbReference type="NCBI Taxonomy" id="360807"/>
    <lineage>
        <taxon>Bacteria</taxon>
        <taxon>Bacillati</taxon>
        <taxon>Bacillota</taxon>
        <taxon>Clostridia</taxon>
        <taxon>Lachnospirales</taxon>
        <taxon>Lachnospiraceae</taxon>
        <taxon>Roseburia</taxon>
    </lineage>
</organism>
<evidence type="ECO:0000313" key="3">
    <source>
        <dbReference type="Proteomes" id="UP000285820"/>
    </source>
</evidence>
<dbReference type="InterPro" id="IPR025669">
    <property type="entry name" value="AAA_dom"/>
</dbReference>
<dbReference type="EMBL" id="QRUN01000014">
    <property type="protein sequence ID" value="RGR67478.1"/>
    <property type="molecule type" value="Genomic_DNA"/>
</dbReference>